<evidence type="ECO:0000256" key="1">
    <source>
        <dbReference type="SAM" id="SignalP"/>
    </source>
</evidence>
<dbReference type="RefSeq" id="WP_278010955.1">
    <property type="nucleotide sequence ID" value="NZ_CP121112.1"/>
</dbReference>
<reference evidence="2 3" key="1">
    <citation type="submission" date="2024-09" db="EMBL/GenBank/DDBJ databases">
        <authorList>
            <person name="Sun Q."/>
            <person name="Mori K."/>
        </authorList>
    </citation>
    <scope>NUCLEOTIDE SEQUENCE [LARGE SCALE GENOMIC DNA]</scope>
    <source>
        <strain evidence="2 3">CECT 8365</strain>
    </source>
</reference>
<feature type="signal peptide" evidence="1">
    <location>
        <begin position="1"/>
        <end position="19"/>
    </location>
</feature>
<dbReference type="EMBL" id="JBHMFE010000009">
    <property type="protein sequence ID" value="MFB9108191.1"/>
    <property type="molecule type" value="Genomic_DNA"/>
</dbReference>
<gene>
    <name evidence="2" type="ORF">ACFFVK_06340</name>
</gene>
<dbReference type="InterPro" id="IPR032710">
    <property type="entry name" value="NTF2-like_dom_sf"/>
</dbReference>
<dbReference type="Gene3D" id="3.10.450.50">
    <property type="match status" value="1"/>
</dbReference>
<keyword evidence="1" id="KW-0732">Signal</keyword>
<comment type="caution">
    <text evidence="2">The sequence shown here is derived from an EMBL/GenBank/DDBJ whole genome shotgun (WGS) entry which is preliminary data.</text>
</comment>
<proteinExistence type="predicted"/>
<keyword evidence="3" id="KW-1185">Reference proteome</keyword>
<organism evidence="2 3">
    <name type="scientific">Flavobacterium gyeonganense</name>
    <dbReference type="NCBI Taxonomy" id="1310418"/>
    <lineage>
        <taxon>Bacteria</taxon>
        <taxon>Pseudomonadati</taxon>
        <taxon>Bacteroidota</taxon>
        <taxon>Flavobacteriia</taxon>
        <taxon>Flavobacteriales</taxon>
        <taxon>Flavobacteriaceae</taxon>
        <taxon>Flavobacterium</taxon>
    </lineage>
</organism>
<evidence type="ECO:0000313" key="3">
    <source>
        <dbReference type="Proteomes" id="UP001589562"/>
    </source>
</evidence>
<sequence length="175" mass="20394">MGKIKMMLILLLMVFPFYGQEKEDDKKIIASIIDTYSKSVIVKDSISFYSLFNDKNVTWCAGYKDRTQAKEIEVKGEVKAGSNYFSGSYKGFLRGLFRYKSAEDKFDNIKIVEDGTVASVTMDYSFWVDGKMKNWGSKYLNIIKRDGKWKIVSVIYSLELIEYFKQPTLKERQRK</sequence>
<feature type="chain" id="PRO_5047066143" evidence="1">
    <location>
        <begin position="20"/>
        <end position="175"/>
    </location>
</feature>
<dbReference type="SUPFAM" id="SSF54427">
    <property type="entry name" value="NTF2-like"/>
    <property type="match status" value="1"/>
</dbReference>
<evidence type="ECO:0000313" key="2">
    <source>
        <dbReference type="EMBL" id="MFB9108191.1"/>
    </source>
</evidence>
<accession>A0ABV5H9T7</accession>
<protein>
    <submittedName>
        <fullName evidence="2">Nuclear transport factor 2 family protein</fullName>
    </submittedName>
</protein>
<name>A0ABV5H9T7_9FLAO</name>
<dbReference type="Proteomes" id="UP001589562">
    <property type="component" value="Unassembled WGS sequence"/>
</dbReference>